<proteinExistence type="predicted"/>
<evidence type="ECO:0000313" key="2">
    <source>
        <dbReference type="Proteomes" id="UP000031465"/>
    </source>
</evidence>
<dbReference type="EMBL" id="JSAN01000011">
    <property type="protein sequence ID" value="KIC74376.1"/>
    <property type="molecule type" value="Genomic_DNA"/>
</dbReference>
<organism evidence="1 2">
    <name type="scientific">Candidatus Protochlamydia amoebophila</name>
    <dbReference type="NCBI Taxonomy" id="362787"/>
    <lineage>
        <taxon>Bacteria</taxon>
        <taxon>Pseudomonadati</taxon>
        <taxon>Chlamydiota</taxon>
        <taxon>Chlamydiia</taxon>
        <taxon>Parachlamydiales</taxon>
        <taxon>Parachlamydiaceae</taxon>
        <taxon>Candidatus Protochlamydia</taxon>
    </lineage>
</organism>
<dbReference type="AlphaFoldDB" id="A0A0C1JVD6"/>
<dbReference type="Proteomes" id="UP000031465">
    <property type="component" value="Unassembled WGS sequence"/>
</dbReference>
<protein>
    <submittedName>
        <fullName evidence="1">Uncharacterized protein</fullName>
    </submittedName>
</protein>
<evidence type="ECO:0000313" key="1">
    <source>
        <dbReference type="EMBL" id="KIC74376.1"/>
    </source>
</evidence>
<accession>A0A0C1JVD6</accession>
<comment type="caution">
    <text evidence="1">The sequence shown here is derived from an EMBL/GenBank/DDBJ whole genome shotgun (WGS) entry which is preliminary data.</text>
</comment>
<sequence>MTLSDVENMISKVKILHDEIDRKLDDIFQKSGWTSKQIKTYLDNPNNFTVDEWEKVQRDRQKLMNTLKTGKDLQAASISSVKTEQNSKLTRERRGKTIGARRNWISMQ</sequence>
<dbReference type="PATRIC" id="fig|362787.3.peg.103"/>
<name>A0A0C1JVD6_9BACT</name>
<reference evidence="1 2" key="1">
    <citation type="journal article" date="2014" name="Mol. Biol. Evol.">
        <title>Massive expansion of Ubiquitination-related gene families within the Chlamydiae.</title>
        <authorList>
            <person name="Domman D."/>
            <person name="Collingro A."/>
            <person name="Lagkouvardos I."/>
            <person name="Gehre L."/>
            <person name="Weinmaier T."/>
            <person name="Rattei T."/>
            <person name="Subtil A."/>
            <person name="Horn M."/>
        </authorList>
    </citation>
    <scope>NUCLEOTIDE SEQUENCE [LARGE SCALE GENOMIC DNA]</scope>
    <source>
        <strain evidence="1 2">EI2</strain>
    </source>
</reference>
<gene>
    <name evidence="1" type="ORF">DB44_AL00700</name>
</gene>